<organism evidence="1 2">
    <name type="scientific">Lactococcus cremoris subsp. cremoris GE214</name>
    <dbReference type="NCBI Taxonomy" id="1415168"/>
    <lineage>
        <taxon>Bacteria</taxon>
        <taxon>Bacillati</taxon>
        <taxon>Bacillota</taxon>
        <taxon>Bacilli</taxon>
        <taxon>Lactobacillales</taxon>
        <taxon>Streptococcaceae</taxon>
        <taxon>Lactococcus</taxon>
        <taxon>Lactococcus cremoris subsp. cremoris</taxon>
    </lineage>
</organism>
<protein>
    <submittedName>
        <fullName evidence="1">Uncharacterized protein</fullName>
    </submittedName>
</protein>
<dbReference type="Proteomes" id="UP000028401">
    <property type="component" value="Unassembled WGS sequence"/>
</dbReference>
<dbReference type="PATRIC" id="fig|1415168.3.peg.2215"/>
<dbReference type="RefSeq" id="WP_042748732.1">
    <property type="nucleotide sequence ID" value="NZ_AZSI01000134.1"/>
</dbReference>
<dbReference type="AlphaFoldDB" id="A0A084A8S9"/>
<evidence type="ECO:0000313" key="2">
    <source>
        <dbReference type="Proteomes" id="UP000028401"/>
    </source>
</evidence>
<proteinExistence type="predicted"/>
<dbReference type="EMBL" id="AZSI01000134">
    <property type="protein sequence ID" value="KEY61708.1"/>
    <property type="molecule type" value="Genomic_DNA"/>
</dbReference>
<reference evidence="1 2" key="1">
    <citation type="submission" date="2014-06" db="EMBL/GenBank/DDBJ databases">
        <title>Draft genome sequence of the putrescine producing strain Lactococcus lactis subsp cremoris GE214.</title>
        <authorList>
            <person name="Ladero V."/>
            <person name="Linares D.M."/>
            <person name="del Rio B."/>
            <person name="Mayo B."/>
            <person name="Martin M.C."/>
            <person name="Fernandez M."/>
            <person name="Alvarez M.A."/>
        </authorList>
    </citation>
    <scope>NUCLEOTIDE SEQUENCE [LARGE SCALE GENOMIC DNA]</scope>
    <source>
        <strain evidence="1 2">GE214</strain>
    </source>
</reference>
<gene>
    <name evidence="1" type="ORF">U725_02150</name>
</gene>
<accession>A0A084A8S9</accession>
<comment type="caution">
    <text evidence="1">The sequence shown here is derived from an EMBL/GenBank/DDBJ whole genome shotgun (WGS) entry which is preliminary data.</text>
</comment>
<sequence>MDNIQAKLFLNEKDLVVKEIPKEKEYYTFVQEYIAKGYKQIIVPSDILVELLKYIFLSRDKSNIIAIEFLEEDEDFQEEINALIHKVNNEDRGYFVSLLDKIDYVAQEQTAEIKKIRFKYRIDSELIDISISINGLLNYRNSTIVTNELKEISQFILDRVGWLI</sequence>
<evidence type="ECO:0000313" key="1">
    <source>
        <dbReference type="EMBL" id="KEY61708.1"/>
    </source>
</evidence>
<name>A0A084A8S9_LACLC</name>